<proteinExistence type="predicted"/>
<dbReference type="Proteomes" id="UP000177376">
    <property type="component" value="Unassembled WGS sequence"/>
</dbReference>
<comment type="caution">
    <text evidence="2">The sequence shown here is derived from an EMBL/GenBank/DDBJ whole genome shotgun (WGS) entry which is preliminary data.</text>
</comment>
<feature type="transmembrane region" description="Helical" evidence="1">
    <location>
        <begin position="12"/>
        <end position="33"/>
    </location>
</feature>
<sequence length="60" mass="6416">MRKIRIFKKILGGLMVFSPFAGVFTLAVIGYGIGVALGAFVMTIAIALIMILGMFLLVNP</sequence>
<keyword evidence="1" id="KW-0472">Membrane</keyword>
<dbReference type="AlphaFoldDB" id="A0A1G1YLU6"/>
<feature type="transmembrane region" description="Helical" evidence="1">
    <location>
        <begin position="39"/>
        <end position="58"/>
    </location>
</feature>
<evidence type="ECO:0000313" key="3">
    <source>
        <dbReference type="Proteomes" id="UP000177376"/>
    </source>
</evidence>
<accession>A0A1G1YLU6</accession>
<evidence type="ECO:0000313" key="2">
    <source>
        <dbReference type="EMBL" id="OGY53279.1"/>
    </source>
</evidence>
<protein>
    <submittedName>
        <fullName evidence="2">Uncharacterized protein</fullName>
    </submittedName>
</protein>
<name>A0A1G1YLU6_9BACT</name>
<evidence type="ECO:0000256" key="1">
    <source>
        <dbReference type="SAM" id="Phobius"/>
    </source>
</evidence>
<gene>
    <name evidence="2" type="ORF">A3A02_03250</name>
</gene>
<keyword evidence="1" id="KW-1133">Transmembrane helix</keyword>
<reference evidence="2 3" key="1">
    <citation type="journal article" date="2016" name="Nat. Commun.">
        <title>Thousands of microbial genomes shed light on interconnected biogeochemical processes in an aquifer system.</title>
        <authorList>
            <person name="Anantharaman K."/>
            <person name="Brown C.T."/>
            <person name="Hug L.A."/>
            <person name="Sharon I."/>
            <person name="Castelle C.J."/>
            <person name="Probst A.J."/>
            <person name="Thomas B.C."/>
            <person name="Singh A."/>
            <person name="Wilkins M.J."/>
            <person name="Karaoz U."/>
            <person name="Brodie E.L."/>
            <person name="Williams K.H."/>
            <person name="Hubbard S.S."/>
            <person name="Banfield J.F."/>
        </authorList>
    </citation>
    <scope>NUCLEOTIDE SEQUENCE [LARGE SCALE GENOMIC DNA]</scope>
</reference>
<organism evidence="2 3">
    <name type="scientific">Candidatus Buchananbacteria bacterium RIFCSPLOWO2_01_FULL_39_33</name>
    <dbReference type="NCBI Taxonomy" id="1797543"/>
    <lineage>
        <taxon>Bacteria</taxon>
        <taxon>Candidatus Buchananiibacteriota</taxon>
    </lineage>
</organism>
<keyword evidence="1" id="KW-0812">Transmembrane</keyword>
<dbReference type="EMBL" id="MHIM01000001">
    <property type="protein sequence ID" value="OGY53279.1"/>
    <property type="molecule type" value="Genomic_DNA"/>
</dbReference>